<keyword evidence="3" id="KW-1185">Reference proteome</keyword>
<proteinExistence type="predicted"/>
<name>A0ABN6EMY2_9BACT</name>
<reference evidence="2 3" key="1">
    <citation type="journal article" date="2022" name="Int. J. Syst. Evol. Microbiol.">
        <title>Prevotella herbatica sp. nov., a plant polysaccharide-decomposing anaerobic bacterium isolated from a methanogenic reactor.</title>
        <authorList>
            <person name="Uek A."/>
            <person name="Tonouchi A."/>
            <person name="Kaku N."/>
            <person name="Ueki K."/>
        </authorList>
    </citation>
    <scope>NUCLEOTIDE SEQUENCE [LARGE SCALE GENOMIC DNA]</scope>
    <source>
        <strain evidence="2 3">WR041</strain>
    </source>
</reference>
<dbReference type="Proteomes" id="UP001319045">
    <property type="component" value="Chromosome"/>
</dbReference>
<sequence>MLAILTVNAQPAKRVVKAKAATSITSDKKGINLDLMKQLMPATAKIMFIDSTVVSKNDFLSHIPLNKESGRLEYSNKFFDKKTSNNNTVYINGFGNRAIFADGDSAQTGIYTADKLGDKWTTPTSINSIDKNYEMPLYPFLQSDGVTLFFAAKGKNSIGGYDIFMTRYNSDKNSFFPPENYGLPFNSTANDYLLAIDDFDQLGWLVTDRNQPEGKVCIYTFVPTKERLNFTSDNLNEKQLNRMATIHSISETWKFGDRNVALARQKAMINRNNAAAKNNGDINFVINDNTTYHSISEFSTSNRQKYSKLIQMISEQEQDAHQLDLMRDKYAISNANAKKSLYDKIIKAEKSNEQLCDEISKLEKEIRNNENIK</sequence>
<evidence type="ECO:0000313" key="2">
    <source>
        <dbReference type="EMBL" id="BCS86450.1"/>
    </source>
</evidence>
<protein>
    <submittedName>
        <fullName evidence="2">Uncharacterized protein</fullName>
    </submittedName>
</protein>
<keyword evidence="1" id="KW-0175">Coiled coil</keyword>
<feature type="coiled-coil region" evidence="1">
    <location>
        <begin position="345"/>
        <end position="372"/>
    </location>
</feature>
<dbReference type="EMBL" id="AP024484">
    <property type="protein sequence ID" value="BCS86450.1"/>
    <property type="molecule type" value="Genomic_DNA"/>
</dbReference>
<organism evidence="2 3">
    <name type="scientific">Prevotella herbatica</name>
    <dbReference type="NCBI Taxonomy" id="2801997"/>
    <lineage>
        <taxon>Bacteria</taxon>
        <taxon>Pseudomonadati</taxon>
        <taxon>Bacteroidota</taxon>
        <taxon>Bacteroidia</taxon>
        <taxon>Bacteroidales</taxon>
        <taxon>Prevotellaceae</taxon>
        <taxon>Prevotella</taxon>
    </lineage>
</organism>
<evidence type="ECO:0000256" key="1">
    <source>
        <dbReference type="SAM" id="Coils"/>
    </source>
</evidence>
<accession>A0ABN6EMY2</accession>
<gene>
    <name evidence="2" type="ORF">prwr041_23430</name>
</gene>
<evidence type="ECO:0000313" key="3">
    <source>
        <dbReference type="Proteomes" id="UP001319045"/>
    </source>
</evidence>